<dbReference type="HOGENOM" id="CLU_936645_0_0_11"/>
<name>V6KXE2_STRRC</name>
<evidence type="ECO:0000313" key="3">
    <source>
        <dbReference type="EMBL" id="EST36840.1"/>
    </source>
</evidence>
<keyword evidence="4" id="KW-1185">Reference proteome</keyword>
<feature type="region of interest" description="Disordered" evidence="1">
    <location>
        <begin position="138"/>
        <end position="170"/>
    </location>
</feature>
<accession>V6KXE2</accession>
<feature type="region of interest" description="Disordered" evidence="1">
    <location>
        <begin position="243"/>
        <end position="271"/>
    </location>
</feature>
<feature type="region of interest" description="Disordered" evidence="1">
    <location>
        <begin position="40"/>
        <end position="61"/>
    </location>
</feature>
<feature type="compositionally biased region" description="Low complexity" evidence="1">
    <location>
        <begin position="243"/>
        <end position="256"/>
    </location>
</feature>
<dbReference type="Pfam" id="PF03457">
    <property type="entry name" value="HA"/>
    <property type="match status" value="1"/>
</dbReference>
<evidence type="ECO:0000256" key="1">
    <source>
        <dbReference type="SAM" id="MobiDB-lite"/>
    </source>
</evidence>
<organism evidence="3 4">
    <name type="scientific">Streptomyces roseochromogenus subsp. oscitans DS 12.976</name>
    <dbReference type="NCBI Taxonomy" id="1352936"/>
    <lineage>
        <taxon>Bacteria</taxon>
        <taxon>Bacillati</taxon>
        <taxon>Actinomycetota</taxon>
        <taxon>Actinomycetes</taxon>
        <taxon>Kitasatosporales</taxon>
        <taxon>Streptomycetaceae</taxon>
        <taxon>Streptomyces</taxon>
    </lineage>
</organism>
<dbReference type="EMBL" id="AWQX01000003">
    <property type="protein sequence ID" value="EST36840.1"/>
    <property type="molecule type" value="Genomic_DNA"/>
</dbReference>
<protein>
    <recommendedName>
        <fullName evidence="2">Helicase-associated domain-containing protein</fullName>
    </recommendedName>
</protein>
<dbReference type="STRING" id="1352936.M878_00135"/>
<evidence type="ECO:0000313" key="4">
    <source>
        <dbReference type="Proteomes" id="UP000017984"/>
    </source>
</evidence>
<gene>
    <name evidence="3" type="ORF">M878_00135</name>
</gene>
<dbReference type="AlphaFoldDB" id="V6KXE2"/>
<sequence>MLMDGDDIGKWLQQQKQPGTWARLLPEQQERLTLLGIKPAEAPSPAPEAGRAAKGPNKAQQAFQRGLAALAQWVEREGADRAVPRGHSEEIAVDGEAEPVAVKLGVWISNTKTRRDKLSAEQLAALRELGVEWAGATPKHAAQAAPAPTDNDPVQPMPPEVPAQGQHVPHADTLTDKEREAEAARGRARMQRLTELMRKHTKAELLRMAYSCGLVNHDSPEKWRKDEIASAVVDIELRATARSAPTRPAAGTARPVPAKRRPQQHHDECDKTQYEGGTCTCDLIEQYGPPSEREDSY</sequence>
<comment type="caution">
    <text evidence="3">The sequence shown here is derived from an EMBL/GenBank/DDBJ whole genome shotgun (WGS) entry which is preliminary data.</text>
</comment>
<feature type="domain" description="Helicase-associated" evidence="2">
    <location>
        <begin position="60"/>
        <end position="131"/>
    </location>
</feature>
<dbReference type="InterPro" id="IPR005114">
    <property type="entry name" value="Helicase_assoc"/>
</dbReference>
<feature type="compositionally biased region" description="Low complexity" evidence="1">
    <location>
        <begin position="138"/>
        <end position="148"/>
    </location>
</feature>
<evidence type="ECO:0000259" key="2">
    <source>
        <dbReference type="Pfam" id="PF03457"/>
    </source>
</evidence>
<dbReference type="Proteomes" id="UP000017984">
    <property type="component" value="Chromosome"/>
</dbReference>
<dbReference type="PATRIC" id="fig|1352936.5.peg.27"/>
<reference evidence="3 4" key="1">
    <citation type="journal article" date="2014" name="Genome Announc.">
        <title>Draft Genome Sequence of Streptomyces roseochromogenes subsp. oscitans DS 12.976, Producer of the Aminocoumarin Antibiotic Clorobiocin.</title>
        <authorList>
            <person name="Ruckert C."/>
            <person name="Kalinowski J."/>
            <person name="Heide L."/>
            <person name="Apel A.K."/>
        </authorList>
    </citation>
    <scope>NUCLEOTIDE SEQUENCE [LARGE SCALE GENOMIC DNA]</scope>
    <source>
        <strain evidence="3 4">DS 12.976</strain>
    </source>
</reference>
<feature type="compositionally biased region" description="Low complexity" evidence="1">
    <location>
        <begin position="40"/>
        <end position="53"/>
    </location>
</feature>
<proteinExistence type="predicted"/>